<dbReference type="PANTHER" id="PTHR15615:SF94">
    <property type="entry name" value="PHO85 CYCLIN-6-RELATED"/>
    <property type="match status" value="1"/>
</dbReference>
<dbReference type="InterPro" id="IPR036915">
    <property type="entry name" value="Cyclin-like_sf"/>
</dbReference>
<feature type="compositionally biased region" description="Low complexity" evidence="1">
    <location>
        <begin position="283"/>
        <end position="301"/>
    </location>
</feature>
<sequence>MLGPTLPTMPALERVVALPAETLNSVVALLLETAVSANDKLSTKGVITRWHAKVPPPIPAGQYLSRLTQFTPFPRDAVLLSLLYLDRISRIPIVASPPISPAPLLPHFARAEIPTPSNPKKPTPILNSFTLHRLVMSTMLVASKFINDSFVPQARSAKVGGLAAAELVRLEVEVLATLGWELKFELSDLEELSKLLLREGEKAGLVEKSEAEETIAEQESAEVVETEEAAVEEDPNRTPTLPTIPSPQLETPSEPPLPQLGSQLSSSTSSATTSPRLFSPIAPGSTTSTSPVPSPPSSVGGDTIDEASSEEKEEERQLRLKASCETVRRLESLSMSGGTVSNEVVNVC</sequence>
<keyword evidence="3" id="KW-1185">Reference proteome</keyword>
<comment type="caution">
    <text evidence="2">The sequence shown here is derived from an EMBL/GenBank/DDBJ whole genome shotgun (WGS) entry which is preliminary data.</text>
</comment>
<accession>A0A1Y2G080</accession>
<dbReference type="InterPro" id="IPR013922">
    <property type="entry name" value="Cyclin_PHO80-like"/>
</dbReference>
<protein>
    <submittedName>
        <fullName evidence="2">Cyclin-domain-containing protein</fullName>
    </submittedName>
</protein>
<gene>
    <name evidence="2" type="ORF">BCR35DRAFT_299605</name>
</gene>
<dbReference type="Pfam" id="PF08613">
    <property type="entry name" value="Cyclin"/>
    <property type="match status" value="1"/>
</dbReference>
<feature type="region of interest" description="Disordered" evidence="1">
    <location>
        <begin position="206"/>
        <end position="316"/>
    </location>
</feature>
<dbReference type="GO" id="GO:0000307">
    <property type="term" value="C:cyclin-dependent protein kinase holoenzyme complex"/>
    <property type="evidence" value="ECO:0007669"/>
    <property type="project" value="TreeGrafter"/>
</dbReference>
<name>A0A1Y2G080_9BASI</name>
<dbReference type="InParanoid" id="A0A1Y2G080"/>
<dbReference type="AlphaFoldDB" id="A0A1Y2G080"/>
<dbReference type="SUPFAM" id="SSF47954">
    <property type="entry name" value="Cyclin-like"/>
    <property type="match status" value="1"/>
</dbReference>
<feature type="compositionally biased region" description="Acidic residues" evidence="1">
    <location>
        <begin position="303"/>
        <end position="313"/>
    </location>
</feature>
<evidence type="ECO:0000313" key="3">
    <source>
        <dbReference type="Proteomes" id="UP000193467"/>
    </source>
</evidence>
<evidence type="ECO:0000313" key="2">
    <source>
        <dbReference type="EMBL" id="ORY90061.1"/>
    </source>
</evidence>
<organism evidence="2 3">
    <name type="scientific">Leucosporidium creatinivorum</name>
    <dbReference type="NCBI Taxonomy" id="106004"/>
    <lineage>
        <taxon>Eukaryota</taxon>
        <taxon>Fungi</taxon>
        <taxon>Dikarya</taxon>
        <taxon>Basidiomycota</taxon>
        <taxon>Pucciniomycotina</taxon>
        <taxon>Microbotryomycetes</taxon>
        <taxon>Leucosporidiales</taxon>
        <taxon>Leucosporidium</taxon>
    </lineage>
</organism>
<dbReference type="OrthoDB" id="1060854at2759"/>
<dbReference type="Proteomes" id="UP000193467">
    <property type="component" value="Unassembled WGS sequence"/>
</dbReference>
<dbReference type="EMBL" id="MCGR01000004">
    <property type="protein sequence ID" value="ORY90061.1"/>
    <property type="molecule type" value="Genomic_DNA"/>
</dbReference>
<evidence type="ECO:0000256" key="1">
    <source>
        <dbReference type="SAM" id="MobiDB-lite"/>
    </source>
</evidence>
<reference evidence="2 3" key="1">
    <citation type="submission" date="2016-07" db="EMBL/GenBank/DDBJ databases">
        <title>Pervasive Adenine N6-methylation of Active Genes in Fungi.</title>
        <authorList>
            <consortium name="DOE Joint Genome Institute"/>
            <person name="Mondo S.J."/>
            <person name="Dannebaum R.O."/>
            <person name="Kuo R.C."/>
            <person name="Labutti K."/>
            <person name="Haridas S."/>
            <person name="Kuo A."/>
            <person name="Salamov A."/>
            <person name="Ahrendt S.R."/>
            <person name="Lipzen A."/>
            <person name="Sullivan W."/>
            <person name="Andreopoulos W.B."/>
            <person name="Clum A."/>
            <person name="Lindquist E."/>
            <person name="Daum C."/>
            <person name="Ramamoorthy G.K."/>
            <person name="Gryganskyi A."/>
            <person name="Culley D."/>
            <person name="Magnuson J.K."/>
            <person name="James T.Y."/>
            <person name="O'Malley M.A."/>
            <person name="Stajich J.E."/>
            <person name="Spatafora J.W."/>
            <person name="Visel A."/>
            <person name="Grigoriev I.V."/>
        </authorList>
    </citation>
    <scope>NUCLEOTIDE SEQUENCE [LARGE SCALE GENOMIC DNA]</scope>
    <source>
        <strain evidence="2 3">62-1032</strain>
    </source>
</reference>
<dbReference type="STRING" id="106004.A0A1Y2G080"/>
<feature type="compositionally biased region" description="Acidic residues" evidence="1">
    <location>
        <begin position="212"/>
        <end position="233"/>
    </location>
</feature>
<dbReference type="Gene3D" id="1.10.472.10">
    <property type="entry name" value="Cyclin-like"/>
    <property type="match status" value="1"/>
</dbReference>
<dbReference type="GO" id="GO:0019901">
    <property type="term" value="F:protein kinase binding"/>
    <property type="evidence" value="ECO:0007669"/>
    <property type="project" value="InterPro"/>
</dbReference>
<proteinExistence type="predicted"/>
<dbReference type="GO" id="GO:0016538">
    <property type="term" value="F:cyclin-dependent protein serine/threonine kinase regulator activity"/>
    <property type="evidence" value="ECO:0007669"/>
    <property type="project" value="TreeGrafter"/>
</dbReference>
<dbReference type="GO" id="GO:0005634">
    <property type="term" value="C:nucleus"/>
    <property type="evidence" value="ECO:0007669"/>
    <property type="project" value="TreeGrafter"/>
</dbReference>
<feature type="compositionally biased region" description="Polar residues" evidence="1">
    <location>
        <begin position="237"/>
        <end position="251"/>
    </location>
</feature>
<dbReference type="PANTHER" id="PTHR15615">
    <property type="match status" value="1"/>
</dbReference>
<feature type="compositionally biased region" description="Low complexity" evidence="1">
    <location>
        <begin position="259"/>
        <end position="275"/>
    </location>
</feature>